<dbReference type="STRING" id="151549.A0A4C1ZTN1"/>
<sequence length="126" mass="14633">MDDCKPVWTPCDPNTQLKRAENEEEILRNVPYQEAIGCLLYLSQGTRPDITYIVNSLSRYNGQPTAEHWTTLKRVFRYLKATIDYKLTYHGNSEGNITGYCDADWASHSEDRRSCTGYVLFFRVLQ</sequence>
<gene>
    <name evidence="1" type="primary">GIP</name>
    <name evidence="1" type="ORF">EVAR_63741_1</name>
</gene>
<protein>
    <submittedName>
        <fullName evidence="1">Copia protein</fullName>
    </submittedName>
</protein>
<reference evidence="1 2" key="1">
    <citation type="journal article" date="2019" name="Commun. Biol.">
        <title>The bagworm genome reveals a unique fibroin gene that provides high tensile strength.</title>
        <authorList>
            <person name="Kono N."/>
            <person name="Nakamura H."/>
            <person name="Ohtoshi R."/>
            <person name="Tomita M."/>
            <person name="Numata K."/>
            <person name="Arakawa K."/>
        </authorList>
    </citation>
    <scope>NUCLEOTIDE SEQUENCE [LARGE SCALE GENOMIC DNA]</scope>
</reference>
<proteinExistence type="predicted"/>
<keyword evidence="2" id="KW-1185">Reference proteome</keyword>
<organism evidence="1 2">
    <name type="scientific">Eumeta variegata</name>
    <name type="common">Bagworm moth</name>
    <name type="synonym">Eumeta japonica</name>
    <dbReference type="NCBI Taxonomy" id="151549"/>
    <lineage>
        <taxon>Eukaryota</taxon>
        <taxon>Metazoa</taxon>
        <taxon>Ecdysozoa</taxon>
        <taxon>Arthropoda</taxon>
        <taxon>Hexapoda</taxon>
        <taxon>Insecta</taxon>
        <taxon>Pterygota</taxon>
        <taxon>Neoptera</taxon>
        <taxon>Endopterygota</taxon>
        <taxon>Lepidoptera</taxon>
        <taxon>Glossata</taxon>
        <taxon>Ditrysia</taxon>
        <taxon>Tineoidea</taxon>
        <taxon>Psychidae</taxon>
        <taxon>Oiketicinae</taxon>
        <taxon>Eumeta</taxon>
    </lineage>
</organism>
<dbReference type="OrthoDB" id="430476at2759"/>
<dbReference type="EMBL" id="BGZK01002046">
    <property type="protein sequence ID" value="GBP89947.1"/>
    <property type="molecule type" value="Genomic_DNA"/>
</dbReference>
<evidence type="ECO:0000313" key="1">
    <source>
        <dbReference type="EMBL" id="GBP89947.1"/>
    </source>
</evidence>
<name>A0A4C1ZTN1_EUMVA</name>
<dbReference type="Proteomes" id="UP000299102">
    <property type="component" value="Unassembled WGS sequence"/>
</dbReference>
<accession>A0A4C1ZTN1</accession>
<evidence type="ECO:0000313" key="2">
    <source>
        <dbReference type="Proteomes" id="UP000299102"/>
    </source>
</evidence>
<dbReference type="AlphaFoldDB" id="A0A4C1ZTN1"/>
<dbReference type="PANTHER" id="PTHR11439:SF440">
    <property type="entry name" value="INTEGRASE CATALYTIC DOMAIN-CONTAINING PROTEIN"/>
    <property type="match status" value="1"/>
</dbReference>
<comment type="caution">
    <text evidence="1">The sequence shown here is derived from an EMBL/GenBank/DDBJ whole genome shotgun (WGS) entry which is preliminary data.</text>
</comment>
<dbReference type="PANTHER" id="PTHR11439">
    <property type="entry name" value="GAG-POL-RELATED RETROTRANSPOSON"/>
    <property type="match status" value="1"/>
</dbReference>